<organism evidence="1 2">
    <name type="scientific">Channa argus</name>
    <name type="common">Northern snakehead</name>
    <name type="synonym">Ophicephalus argus</name>
    <dbReference type="NCBI Taxonomy" id="215402"/>
    <lineage>
        <taxon>Eukaryota</taxon>
        <taxon>Metazoa</taxon>
        <taxon>Chordata</taxon>
        <taxon>Craniata</taxon>
        <taxon>Vertebrata</taxon>
        <taxon>Euteleostomi</taxon>
        <taxon>Actinopterygii</taxon>
        <taxon>Neopterygii</taxon>
        <taxon>Teleostei</taxon>
        <taxon>Neoteleostei</taxon>
        <taxon>Acanthomorphata</taxon>
        <taxon>Anabantaria</taxon>
        <taxon>Anabantiformes</taxon>
        <taxon>Channoidei</taxon>
        <taxon>Channidae</taxon>
        <taxon>Channa</taxon>
    </lineage>
</organism>
<reference evidence="2" key="2">
    <citation type="submission" date="2019-02" db="EMBL/GenBank/DDBJ databases">
        <title>Opniocepnalus argus Var Kimnra genome.</title>
        <authorList>
            <person name="Zhou C."/>
            <person name="Xiao S."/>
        </authorList>
    </citation>
    <scope>NUCLEOTIDE SEQUENCE [LARGE SCALE GENOMIC DNA]</scope>
</reference>
<sequence length="60" mass="6594">MWDSSNISPTPVVKSCGSIIFQFPSSDYLDQVCSGAAGKQVLLDQTNHLCLSYSYLVLKH</sequence>
<proteinExistence type="predicted"/>
<keyword evidence="2" id="KW-1185">Reference proteome</keyword>
<accession>A0A6G1QAF7</accession>
<protein>
    <submittedName>
        <fullName evidence="1">Uncharacterized protein</fullName>
    </submittedName>
</protein>
<evidence type="ECO:0000313" key="1">
    <source>
        <dbReference type="EMBL" id="KAF3699621.1"/>
    </source>
</evidence>
<dbReference type="Proteomes" id="UP000503349">
    <property type="component" value="Chromosome 15"/>
</dbReference>
<name>A0A6G1QAF7_CHAAH</name>
<evidence type="ECO:0000313" key="2">
    <source>
        <dbReference type="Proteomes" id="UP000503349"/>
    </source>
</evidence>
<dbReference type="AlphaFoldDB" id="A0A6G1QAF7"/>
<reference evidence="1 2" key="1">
    <citation type="submission" date="2019-02" db="EMBL/GenBank/DDBJ databases">
        <title>Opniocepnalus argus genome.</title>
        <authorList>
            <person name="Zhou C."/>
            <person name="Xiao S."/>
        </authorList>
    </citation>
    <scope>NUCLEOTIDE SEQUENCE [LARGE SCALE GENOMIC DNA]</scope>
    <source>
        <strain evidence="1">OARG1902GOOAL</strain>
        <tissue evidence="1">Muscle</tissue>
    </source>
</reference>
<gene>
    <name evidence="1" type="ORF">EXN66_Car015308</name>
</gene>
<dbReference type="EMBL" id="CM015726">
    <property type="protein sequence ID" value="KAF3699621.1"/>
    <property type="molecule type" value="Genomic_DNA"/>
</dbReference>